<name>A0A2W1LRR6_9BACL</name>
<dbReference type="Pfam" id="PF21880">
    <property type="entry name" value="DUF6916"/>
    <property type="match status" value="1"/>
</dbReference>
<dbReference type="Proteomes" id="UP000249522">
    <property type="component" value="Unassembled WGS sequence"/>
</dbReference>
<evidence type="ECO:0000259" key="1">
    <source>
        <dbReference type="Pfam" id="PF21880"/>
    </source>
</evidence>
<dbReference type="InterPro" id="IPR054209">
    <property type="entry name" value="DUF6916"/>
</dbReference>
<dbReference type="OrthoDB" id="2662782at2"/>
<dbReference type="RefSeq" id="WP_111147991.1">
    <property type="nucleotide sequence ID" value="NZ_QKRB01000052.1"/>
</dbReference>
<protein>
    <recommendedName>
        <fullName evidence="1">DUF6916 domain-containing protein</fullName>
    </recommendedName>
</protein>
<gene>
    <name evidence="2" type="ORF">DNH61_17540</name>
</gene>
<evidence type="ECO:0000313" key="2">
    <source>
        <dbReference type="EMBL" id="PZD94521.1"/>
    </source>
</evidence>
<sequence length="102" mass="11484">MKQPGYKAYEKLLHSRLQVLGAETPLYLKLIEVKDMGVTDGYERFSLLFEGPSDRLLEQQTVVLEHESLEEFAVFIVPVRLTGSGCRYEAVFSLSVSDTRGG</sequence>
<dbReference type="AlphaFoldDB" id="A0A2W1LRR6"/>
<keyword evidence="3" id="KW-1185">Reference proteome</keyword>
<evidence type="ECO:0000313" key="3">
    <source>
        <dbReference type="Proteomes" id="UP000249522"/>
    </source>
</evidence>
<accession>A0A2W1LRR6</accession>
<feature type="domain" description="DUF6916" evidence="1">
    <location>
        <begin position="7"/>
        <end position="92"/>
    </location>
</feature>
<organism evidence="2 3">
    <name type="scientific">Paenibacillus sambharensis</name>
    <dbReference type="NCBI Taxonomy" id="1803190"/>
    <lineage>
        <taxon>Bacteria</taxon>
        <taxon>Bacillati</taxon>
        <taxon>Bacillota</taxon>
        <taxon>Bacilli</taxon>
        <taxon>Bacillales</taxon>
        <taxon>Paenibacillaceae</taxon>
        <taxon>Paenibacillus</taxon>
    </lineage>
</organism>
<comment type="caution">
    <text evidence="2">The sequence shown here is derived from an EMBL/GenBank/DDBJ whole genome shotgun (WGS) entry which is preliminary data.</text>
</comment>
<reference evidence="2 3" key="1">
    <citation type="submission" date="2018-06" db="EMBL/GenBank/DDBJ databases">
        <title>Paenibacillus imtechensis sp. nov.</title>
        <authorList>
            <person name="Pinnaka A.K."/>
            <person name="Singh H."/>
            <person name="Kaur M."/>
        </authorList>
    </citation>
    <scope>NUCLEOTIDE SEQUENCE [LARGE SCALE GENOMIC DNA]</scope>
    <source>
        <strain evidence="2 3">SMB1</strain>
    </source>
</reference>
<dbReference type="EMBL" id="QKRB01000052">
    <property type="protein sequence ID" value="PZD94521.1"/>
    <property type="molecule type" value="Genomic_DNA"/>
</dbReference>
<proteinExistence type="predicted"/>